<dbReference type="UniPathway" id="UPA00850"/>
<dbReference type="Gene3D" id="3.40.1190.10">
    <property type="entry name" value="Mur-like, catalytic domain"/>
    <property type="match status" value="1"/>
</dbReference>
<protein>
    <recommendedName>
        <fullName evidence="17">Folylpolyglutamate synthase</fullName>
        <ecNumber evidence="17">6.3.2.17</ecNumber>
    </recommendedName>
    <alternativeName>
        <fullName evidence="17">Folylpoly-gamma-glutamate synthetase</fullName>
    </alternativeName>
    <alternativeName>
        <fullName evidence="17">Tetrahydrofolylpolyglutamate synthase</fullName>
    </alternativeName>
</protein>
<gene>
    <name evidence="21" type="ORF">ASPBRDRAFT_136367</name>
</gene>
<evidence type="ECO:0000256" key="14">
    <source>
        <dbReference type="ARBA" id="ARBA00023128"/>
    </source>
</evidence>
<comment type="subcellular location">
    <subcellularLocation>
        <location evidence="3">Cytoplasm</location>
    </subcellularLocation>
    <subcellularLocation>
        <location evidence="1">Mitochondrion inner membrane</location>
    </subcellularLocation>
    <subcellularLocation>
        <location evidence="2">Mitochondrion matrix</location>
    </subcellularLocation>
</comment>
<dbReference type="InterPro" id="IPR036565">
    <property type="entry name" value="Mur-like_cat_sf"/>
</dbReference>
<evidence type="ECO:0000256" key="11">
    <source>
        <dbReference type="ARBA" id="ARBA00022792"/>
    </source>
</evidence>
<dbReference type="Gene3D" id="3.90.190.20">
    <property type="entry name" value="Mur ligase, C-terminal domain"/>
    <property type="match status" value="1"/>
</dbReference>
<evidence type="ECO:0000256" key="16">
    <source>
        <dbReference type="ARBA" id="ARBA00047493"/>
    </source>
</evidence>
<accession>A0A1L9U603</accession>
<dbReference type="GO" id="GO:0006730">
    <property type="term" value="P:one-carbon metabolic process"/>
    <property type="evidence" value="ECO:0007669"/>
    <property type="project" value="UniProtKB-KW"/>
</dbReference>
<dbReference type="VEuPathDB" id="FungiDB:ASPBRDRAFT_136367"/>
<keyword evidence="13 19" id="KW-0460">Magnesium</keyword>
<dbReference type="OMA" id="KFLTLMG"/>
<dbReference type="InterPro" id="IPR001645">
    <property type="entry name" value="Folylpolyglutamate_synth"/>
</dbReference>
<evidence type="ECO:0000256" key="1">
    <source>
        <dbReference type="ARBA" id="ARBA00004273"/>
    </source>
</evidence>
<keyword evidence="7 17" id="KW-0554">One-carbon metabolism</keyword>
<feature type="region of interest" description="Disordered" evidence="20">
    <location>
        <begin position="1"/>
        <end position="31"/>
    </location>
</feature>
<dbReference type="GO" id="GO:0005829">
    <property type="term" value="C:cytosol"/>
    <property type="evidence" value="ECO:0007669"/>
    <property type="project" value="TreeGrafter"/>
</dbReference>
<comment type="cofactor">
    <cofactor evidence="17">
        <name>a monovalent cation</name>
        <dbReference type="ChEBI" id="CHEBI:60242"/>
    </cofactor>
    <text evidence="17">A monovalent cation.</text>
</comment>
<evidence type="ECO:0000256" key="2">
    <source>
        <dbReference type="ARBA" id="ARBA00004305"/>
    </source>
</evidence>
<dbReference type="GeneID" id="93571275"/>
<comment type="pathway">
    <text evidence="4 17">Cofactor biosynthesis; tetrahydrofolylpolyglutamate biosynthesis.</text>
</comment>
<keyword evidence="8 17" id="KW-0436">Ligase</keyword>
<evidence type="ECO:0000256" key="13">
    <source>
        <dbReference type="ARBA" id="ARBA00022842"/>
    </source>
</evidence>
<keyword evidence="11" id="KW-0999">Mitochondrion inner membrane</keyword>
<evidence type="ECO:0000313" key="22">
    <source>
        <dbReference type="Proteomes" id="UP000184499"/>
    </source>
</evidence>
<dbReference type="InterPro" id="IPR023600">
    <property type="entry name" value="Folylpolyglutamate_synth_euk"/>
</dbReference>
<evidence type="ECO:0000256" key="15">
    <source>
        <dbReference type="ARBA" id="ARBA00023136"/>
    </source>
</evidence>
<evidence type="ECO:0000256" key="18">
    <source>
        <dbReference type="PIRSR" id="PIRSR038895-1"/>
    </source>
</evidence>
<name>A0A1L9U603_ASPBC</name>
<reference evidence="22" key="1">
    <citation type="journal article" date="2017" name="Genome Biol.">
        <title>Comparative genomics reveals high biological diversity and specific adaptations in the industrially and medically important fungal genus Aspergillus.</title>
        <authorList>
            <person name="de Vries R.P."/>
            <person name="Riley R."/>
            <person name="Wiebenga A."/>
            <person name="Aguilar-Osorio G."/>
            <person name="Amillis S."/>
            <person name="Uchima C.A."/>
            <person name="Anderluh G."/>
            <person name="Asadollahi M."/>
            <person name="Askin M."/>
            <person name="Barry K."/>
            <person name="Battaglia E."/>
            <person name="Bayram O."/>
            <person name="Benocci T."/>
            <person name="Braus-Stromeyer S.A."/>
            <person name="Caldana C."/>
            <person name="Canovas D."/>
            <person name="Cerqueira G.C."/>
            <person name="Chen F."/>
            <person name="Chen W."/>
            <person name="Choi C."/>
            <person name="Clum A."/>
            <person name="Dos Santos R.A."/>
            <person name="Damasio A.R."/>
            <person name="Diallinas G."/>
            <person name="Emri T."/>
            <person name="Fekete E."/>
            <person name="Flipphi M."/>
            <person name="Freyberg S."/>
            <person name="Gallo A."/>
            <person name="Gournas C."/>
            <person name="Habgood R."/>
            <person name="Hainaut M."/>
            <person name="Harispe M.L."/>
            <person name="Henrissat B."/>
            <person name="Hilden K.S."/>
            <person name="Hope R."/>
            <person name="Hossain A."/>
            <person name="Karabika E."/>
            <person name="Karaffa L."/>
            <person name="Karanyi Z."/>
            <person name="Krasevec N."/>
            <person name="Kuo A."/>
            <person name="Kusch H."/>
            <person name="LaButti K."/>
            <person name="Lagendijk E.L."/>
            <person name="Lapidus A."/>
            <person name="Levasseur A."/>
            <person name="Lindquist E."/>
            <person name="Lipzen A."/>
            <person name="Logrieco A.F."/>
            <person name="MacCabe A."/>
            <person name="Maekelae M.R."/>
            <person name="Malavazi I."/>
            <person name="Melin P."/>
            <person name="Meyer V."/>
            <person name="Mielnichuk N."/>
            <person name="Miskei M."/>
            <person name="Molnar A.P."/>
            <person name="Mule G."/>
            <person name="Ngan C.Y."/>
            <person name="Orejas M."/>
            <person name="Orosz E."/>
            <person name="Ouedraogo J.P."/>
            <person name="Overkamp K.M."/>
            <person name="Park H.-S."/>
            <person name="Perrone G."/>
            <person name="Piumi F."/>
            <person name="Punt P.J."/>
            <person name="Ram A.F."/>
            <person name="Ramon A."/>
            <person name="Rauscher S."/>
            <person name="Record E."/>
            <person name="Riano-Pachon D.M."/>
            <person name="Robert V."/>
            <person name="Roehrig J."/>
            <person name="Ruller R."/>
            <person name="Salamov A."/>
            <person name="Salih N.S."/>
            <person name="Samson R.A."/>
            <person name="Sandor E."/>
            <person name="Sanguinetti M."/>
            <person name="Schuetze T."/>
            <person name="Sepcic K."/>
            <person name="Shelest E."/>
            <person name="Sherlock G."/>
            <person name="Sophianopoulou V."/>
            <person name="Squina F.M."/>
            <person name="Sun H."/>
            <person name="Susca A."/>
            <person name="Todd R.B."/>
            <person name="Tsang A."/>
            <person name="Unkles S.E."/>
            <person name="van de Wiele N."/>
            <person name="van Rossen-Uffink D."/>
            <person name="Oliveira J.V."/>
            <person name="Vesth T.C."/>
            <person name="Visser J."/>
            <person name="Yu J.-H."/>
            <person name="Zhou M."/>
            <person name="Andersen M.R."/>
            <person name="Archer D.B."/>
            <person name="Baker S.E."/>
            <person name="Benoit I."/>
            <person name="Brakhage A.A."/>
            <person name="Braus G.H."/>
            <person name="Fischer R."/>
            <person name="Frisvad J.C."/>
            <person name="Goldman G.H."/>
            <person name="Houbraken J."/>
            <person name="Oakley B."/>
            <person name="Pocsi I."/>
            <person name="Scazzocchio C."/>
            <person name="Seiboth B."/>
            <person name="vanKuyk P.A."/>
            <person name="Wortman J."/>
            <person name="Dyer P.S."/>
            <person name="Grigoriev I.V."/>
        </authorList>
    </citation>
    <scope>NUCLEOTIDE SEQUENCE [LARGE SCALE GENOMIC DNA]</scope>
    <source>
        <strain evidence="22">CBS 101740 / IMI 381727 / IBT 21946</strain>
    </source>
</reference>
<dbReference type="RefSeq" id="XP_067474357.1">
    <property type="nucleotide sequence ID" value="XM_067618787.1"/>
</dbReference>
<sequence>MAPSIQFMPEMDAPSNTAYTPSAEREGGKDVETTYNDTLRQLNTLNTNFAYRQLAIKTADRSVFIQDMLRWCRAVGYESPDFDPLNAVHIAGSKGKGSTSAFIFSILSEYQGHENPIKKLGLYTSPHLRTVRERIRISPSNDTPFHHTSLTEEQFVQYFCDVWGRLGLTEETAKSGPPFARFLTLMALHGFLQEKVDTAVVEVCLGGRHDSTNVLHKPSVSAITSLALEHTDLLGNTIEEIAWAKGGIIKPGVPILTIPQAPGATAMLQKIAAEKGAPLTIVPVHPEVETMELGLAGDFQKINASLAIAVAATHLRNMGYSDIPEDITSAPLPEKFRRALETASWPGRCETRDCRSGRFHLDGAHTVESMDLVGSWFAKKALAALQQDSEAKRVLIFNQSTRDAFTLVRHLRDSIRQTAAAAAGSSSNSSLAEKPFHHVIFCSNIAWEKDETADMERASMTFHGNAGEENLNLQAQLGTYWRGIPGEELTGITVVRTVEEAIRCAGGVGSVGGQGRHVPLVLITGSLHLIGSASEVLETLEEEGLYL</sequence>
<keyword evidence="14" id="KW-0496">Mitochondrion</keyword>
<feature type="binding site" evidence="18">
    <location>
        <position position="362"/>
    </location>
    <ligand>
        <name>ATP</name>
        <dbReference type="ChEBI" id="CHEBI:30616"/>
    </ligand>
</feature>
<dbReference type="SUPFAM" id="SSF53623">
    <property type="entry name" value="MurD-like peptide ligases, catalytic domain"/>
    <property type="match status" value="1"/>
</dbReference>
<evidence type="ECO:0000256" key="4">
    <source>
        <dbReference type="ARBA" id="ARBA00005150"/>
    </source>
</evidence>
<keyword evidence="10 18" id="KW-0547">Nucleotide-binding</keyword>
<evidence type="ECO:0000256" key="10">
    <source>
        <dbReference type="ARBA" id="ARBA00022741"/>
    </source>
</evidence>
<dbReference type="EC" id="6.3.2.17" evidence="17"/>
<evidence type="ECO:0000256" key="19">
    <source>
        <dbReference type="PIRSR" id="PIRSR038895-2"/>
    </source>
</evidence>
<dbReference type="GO" id="GO:0005743">
    <property type="term" value="C:mitochondrial inner membrane"/>
    <property type="evidence" value="ECO:0007669"/>
    <property type="project" value="UniProtKB-SubCell"/>
</dbReference>
<comment type="similarity">
    <text evidence="5 17">Belongs to the folylpolyglutamate synthase family.</text>
</comment>
<evidence type="ECO:0000256" key="17">
    <source>
        <dbReference type="PIRNR" id="PIRNR038895"/>
    </source>
</evidence>
<dbReference type="GO" id="GO:0046872">
    <property type="term" value="F:metal ion binding"/>
    <property type="evidence" value="ECO:0007669"/>
    <property type="project" value="UniProtKB-KW"/>
</dbReference>
<dbReference type="SUPFAM" id="SSF53244">
    <property type="entry name" value="MurD-like peptide ligases, peptide-binding domain"/>
    <property type="match status" value="1"/>
</dbReference>
<proteinExistence type="inferred from homology"/>
<dbReference type="GO" id="GO:0004326">
    <property type="term" value="F:tetrahydrofolylpolyglutamate synthase activity"/>
    <property type="evidence" value="ECO:0007669"/>
    <property type="project" value="UniProtKB-EC"/>
</dbReference>
<dbReference type="InterPro" id="IPR036615">
    <property type="entry name" value="Mur_ligase_C_dom_sf"/>
</dbReference>
<dbReference type="GO" id="GO:0005759">
    <property type="term" value="C:mitochondrial matrix"/>
    <property type="evidence" value="ECO:0007669"/>
    <property type="project" value="UniProtKB-SubCell"/>
</dbReference>
<feature type="binding site" evidence="19">
    <location>
        <position position="125"/>
    </location>
    <ligand>
        <name>Mg(2+)</name>
        <dbReference type="ChEBI" id="CHEBI:18420"/>
        <label>1</label>
    </ligand>
</feature>
<feature type="binding site" evidence="19">
    <location>
        <position position="230"/>
    </location>
    <ligand>
        <name>Mg(2+)</name>
        <dbReference type="ChEBI" id="CHEBI:18420"/>
        <label>1</label>
    </ligand>
</feature>
<evidence type="ECO:0000256" key="8">
    <source>
        <dbReference type="ARBA" id="ARBA00022598"/>
    </source>
</evidence>
<evidence type="ECO:0000256" key="6">
    <source>
        <dbReference type="ARBA" id="ARBA00022490"/>
    </source>
</evidence>
<dbReference type="PIRSF" id="PIRSF038895">
    <property type="entry name" value="FPGS"/>
    <property type="match status" value="1"/>
</dbReference>
<keyword evidence="15" id="KW-0472">Membrane</keyword>
<evidence type="ECO:0000256" key="20">
    <source>
        <dbReference type="SAM" id="MobiDB-lite"/>
    </source>
</evidence>
<dbReference type="NCBIfam" id="TIGR01499">
    <property type="entry name" value="folC"/>
    <property type="match status" value="1"/>
</dbReference>
<dbReference type="Proteomes" id="UP000184499">
    <property type="component" value="Unassembled WGS sequence"/>
</dbReference>
<feature type="binding site" evidence="19">
    <location>
        <position position="202"/>
    </location>
    <ligand>
        <name>Mg(2+)</name>
        <dbReference type="ChEBI" id="CHEBI:18420"/>
        <label>1</label>
    </ligand>
</feature>
<evidence type="ECO:0000256" key="9">
    <source>
        <dbReference type="ARBA" id="ARBA00022723"/>
    </source>
</evidence>
<dbReference type="PANTHER" id="PTHR11136:SF5">
    <property type="entry name" value="FOLYLPOLYGLUTAMATE SYNTHASE, MITOCHONDRIAL"/>
    <property type="match status" value="1"/>
</dbReference>
<comment type="catalytic activity">
    <reaction evidence="16 17">
        <text>(6S)-5,6,7,8-tetrahydrofolyl-(gamma-L-Glu)(n) + L-glutamate + ATP = (6S)-5,6,7,8-tetrahydrofolyl-(gamma-L-Glu)(n+1) + ADP + phosphate + H(+)</text>
        <dbReference type="Rhea" id="RHEA:10580"/>
        <dbReference type="Rhea" id="RHEA-COMP:14738"/>
        <dbReference type="Rhea" id="RHEA-COMP:14740"/>
        <dbReference type="ChEBI" id="CHEBI:15378"/>
        <dbReference type="ChEBI" id="CHEBI:29985"/>
        <dbReference type="ChEBI" id="CHEBI:30616"/>
        <dbReference type="ChEBI" id="CHEBI:43474"/>
        <dbReference type="ChEBI" id="CHEBI:141005"/>
        <dbReference type="ChEBI" id="CHEBI:456216"/>
        <dbReference type="EC" id="6.3.2.17"/>
    </reaction>
</comment>
<dbReference type="AlphaFoldDB" id="A0A1L9U603"/>
<evidence type="ECO:0000256" key="12">
    <source>
        <dbReference type="ARBA" id="ARBA00022840"/>
    </source>
</evidence>
<keyword evidence="6" id="KW-0963">Cytoplasm</keyword>
<evidence type="ECO:0000256" key="7">
    <source>
        <dbReference type="ARBA" id="ARBA00022563"/>
    </source>
</evidence>
<dbReference type="OrthoDB" id="5212574at2759"/>
<organism evidence="21 22">
    <name type="scientific">Aspergillus brasiliensis (strain CBS 101740 / IMI 381727 / IBT 21946)</name>
    <dbReference type="NCBI Taxonomy" id="767769"/>
    <lineage>
        <taxon>Eukaryota</taxon>
        <taxon>Fungi</taxon>
        <taxon>Dikarya</taxon>
        <taxon>Ascomycota</taxon>
        <taxon>Pezizomycotina</taxon>
        <taxon>Eurotiomycetes</taxon>
        <taxon>Eurotiomycetidae</taxon>
        <taxon>Eurotiales</taxon>
        <taxon>Aspergillaceae</taxon>
        <taxon>Aspergillus</taxon>
        <taxon>Aspergillus subgen. Circumdati</taxon>
    </lineage>
</organism>
<evidence type="ECO:0000256" key="3">
    <source>
        <dbReference type="ARBA" id="ARBA00004496"/>
    </source>
</evidence>
<dbReference type="GO" id="GO:0005524">
    <property type="term" value="F:ATP binding"/>
    <property type="evidence" value="ECO:0007669"/>
    <property type="project" value="UniProtKB-KW"/>
</dbReference>
<dbReference type="STRING" id="767769.A0A1L9U603"/>
<keyword evidence="9 19" id="KW-0479">Metal-binding</keyword>
<keyword evidence="12 18" id="KW-0067">ATP-binding</keyword>
<dbReference type="PANTHER" id="PTHR11136">
    <property type="entry name" value="FOLYLPOLYGLUTAMATE SYNTHASE-RELATED"/>
    <property type="match status" value="1"/>
</dbReference>
<keyword evidence="22" id="KW-1185">Reference proteome</keyword>
<dbReference type="EMBL" id="KV878695">
    <property type="protein sequence ID" value="OJJ67108.1"/>
    <property type="molecule type" value="Genomic_DNA"/>
</dbReference>
<evidence type="ECO:0000313" key="21">
    <source>
        <dbReference type="EMBL" id="OJJ67108.1"/>
    </source>
</evidence>
<feature type="binding site" evidence="18">
    <location>
        <position position="348"/>
    </location>
    <ligand>
        <name>ATP</name>
        <dbReference type="ChEBI" id="CHEBI:30616"/>
    </ligand>
</feature>
<comment type="function">
    <text evidence="17">Catalyzes conversion of folates to polyglutamate derivatives allowing concentration of folate compounds in the cell and the intracellular retention of these cofactors, which are important substrates for most of the folate-dependent enzymes that are involved in one-carbon transfer reactions involved in purine, pyrimidine and amino acid synthesis.</text>
</comment>
<evidence type="ECO:0000256" key="5">
    <source>
        <dbReference type="ARBA" id="ARBA00008276"/>
    </source>
</evidence>